<reference evidence="1" key="1">
    <citation type="submission" date="2020-06" db="EMBL/GenBank/DDBJ databases">
        <title>Draft genome of Bugula neritina, a colonial animal packing powerful symbionts and potential medicines.</title>
        <authorList>
            <person name="Rayko M."/>
        </authorList>
    </citation>
    <scope>NUCLEOTIDE SEQUENCE [LARGE SCALE GENOMIC DNA]</scope>
    <source>
        <strain evidence="1">Kwan_BN1</strain>
    </source>
</reference>
<evidence type="ECO:0000313" key="2">
    <source>
        <dbReference type="Proteomes" id="UP000593567"/>
    </source>
</evidence>
<gene>
    <name evidence="1" type="ORF">EB796_002441</name>
</gene>
<dbReference type="InterPro" id="IPR027266">
    <property type="entry name" value="TrmE/GcvT-like"/>
</dbReference>
<dbReference type="Proteomes" id="UP000593567">
    <property type="component" value="Unassembled WGS sequence"/>
</dbReference>
<dbReference type="PANTHER" id="PTHR43757:SF11">
    <property type="entry name" value="SARCOSINE DEHYDROGENASE"/>
    <property type="match status" value="1"/>
</dbReference>
<keyword evidence="2" id="KW-1185">Reference proteome</keyword>
<comment type="caution">
    <text evidence="1">The sequence shown here is derived from an EMBL/GenBank/DDBJ whole genome shotgun (WGS) entry which is preliminary data.</text>
</comment>
<dbReference type="SUPFAM" id="SSF103025">
    <property type="entry name" value="Folate-binding domain"/>
    <property type="match status" value="1"/>
</dbReference>
<evidence type="ECO:0000313" key="1">
    <source>
        <dbReference type="EMBL" id="KAF6039246.1"/>
    </source>
</evidence>
<proteinExistence type="predicted"/>
<dbReference type="GO" id="GO:0005739">
    <property type="term" value="C:mitochondrion"/>
    <property type="evidence" value="ECO:0007669"/>
    <property type="project" value="TreeGrafter"/>
</dbReference>
<dbReference type="OrthoDB" id="498204at2759"/>
<dbReference type="AlphaFoldDB" id="A0A7J7KM68"/>
<sequence length="100" mass="11540">MWHSDIRSDDSPLEADLTFTCKLKTDIPFVGRQAVEEYKASGIQKRLVCFTLDHRGPVNKDFILSGSYQIDRMGQLLDATVHMKSPFDPKNRRLMGFYDE</sequence>
<dbReference type="InterPro" id="IPR028896">
    <property type="entry name" value="GcvT/YgfZ/DmdA"/>
</dbReference>
<accession>A0A7J7KM68</accession>
<name>A0A7J7KM68_BUGNE</name>
<dbReference type="Gene3D" id="3.30.1360.120">
    <property type="entry name" value="Probable tRNA modification gtpase trme, domain 1"/>
    <property type="match status" value="1"/>
</dbReference>
<organism evidence="1 2">
    <name type="scientific">Bugula neritina</name>
    <name type="common">Brown bryozoan</name>
    <name type="synonym">Sertularia neritina</name>
    <dbReference type="NCBI Taxonomy" id="10212"/>
    <lineage>
        <taxon>Eukaryota</taxon>
        <taxon>Metazoa</taxon>
        <taxon>Spiralia</taxon>
        <taxon>Lophotrochozoa</taxon>
        <taxon>Bryozoa</taxon>
        <taxon>Gymnolaemata</taxon>
        <taxon>Cheilostomatida</taxon>
        <taxon>Flustrina</taxon>
        <taxon>Buguloidea</taxon>
        <taxon>Bugulidae</taxon>
        <taxon>Bugula</taxon>
    </lineage>
</organism>
<dbReference type="PANTHER" id="PTHR43757">
    <property type="entry name" value="AMINOMETHYLTRANSFERASE"/>
    <property type="match status" value="1"/>
</dbReference>
<dbReference type="EMBL" id="VXIV02000288">
    <property type="protein sequence ID" value="KAF6039246.1"/>
    <property type="molecule type" value="Genomic_DNA"/>
</dbReference>
<protein>
    <submittedName>
        <fullName evidence="1">SARDH</fullName>
    </submittedName>
</protein>